<dbReference type="PROSITE" id="PS50026">
    <property type="entry name" value="EGF_3"/>
    <property type="match status" value="1"/>
</dbReference>
<dbReference type="InterPro" id="IPR025287">
    <property type="entry name" value="WAK_GUB"/>
</dbReference>
<dbReference type="GO" id="GO:0030247">
    <property type="term" value="F:polysaccharide binding"/>
    <property type="evidence" value="ECO:0007669"/>
    <property type="project" value="InterPro"/>
</dbReference>
<reference evidence="7" key="1">
    <citation type="submission" date="2015-07" db="EMBL/GenBank/DDBJ databases">
        <title>Transcriptome Assembly of Anthurium amnicola.</title>
        <authorList>
            <person name="Suzuki J."/>
        </authorList>
    </citation>
    <scope>NUCLEOTIDE SEQUENCE</scope>
</reference>
<dbReference type="SMART" id="SM00181">
    <property type="entry name" value="EGF"/>
    <property type="match status" value="2"/>
</dbReference>
<dbReference type="AlphaFoldDB" id="A0A1D1YWW7"/>
<name>A0A1D1YWW7_9ARAE</name>
<evidence type="ECO:0000256" key="4">
    <source>
        <dbReference type="PROSITE-ProRule" id="PRU00076"/>
    </source>
</evidence>
<dbReference type="InterPro" id="IPR000742">
    <property type="entry name" value="EGF"/>
</dbReference>
<evidence type="ECO:0000256" key="3">
    <source>
        <dbReference type="ARBA" id="ARBA00023157"/>
    </source>
</evidence>
<dbReference type="PROSITE" id="PS01187">
    <property type="entry name" value="EGF_CA"/>
    <property type="match status" value="1"/>
</dbReference>
<keyword evidence="7" id="KW-0418">Kinase</keyword>
<organism evidence="7">
    <name type="scientific">Anthurium amnicola</name>
    <dbReference type="NCBI Taxonomy" id="1678845"/>
    <lineage>
        <taxon>Eukaryota</taxon>
        <taxon>Viridiplantae</taxon>
        <taxon>Streptophyta</taxon>
        <taxon>Embryophyta</taxon>
        <taxon>Tracheophyta</taxon>
        <taxon>Spermatophyta</taxon>
        <taxon>Magnoliopsida</taxon>
        <taxon>Liliopsida</taxon>
        <taxon>Araceae</taxon>
        <taxon>Pothoideae</taxon>
        <taxon>Potheae</taxon>
        <taxon>Anthurium</taxon>
    </lineage>
</organism>
<dbReference type="InterPro" id="IPR018097">
    <property type="entry name" value="EGF_Ca-bd_CS"/>
</dbReference>
<keyword evidence="7" id="KW-0675">Receptor</keyword>
<accession>A0A1D1YWW7</accession>
<keyword evidence="4" id="KW-0245">EGF-like domain</keyword>
<dbReference type="Gene3D" id="2.10.25.10">
    <property type="entry name" value="Laminin"/>
    <property type="match status" value="1"/>
</dbReference>
<feature type="signal peptide" evidence="5">
    <location>
        <begin position="1"/>
        <end position="49"/>
    </location>
</feature>
<evidence type="ECO:0000313" key="7">
    <source>
        <dbReference type="EMBL" id="JAT59158.1"/>
    </source>
</evidence>
<evidence type="ECO:0000259" key="6">
    <source>
        <dbReference type="PROSITE" id="PS50026"/>
    </source>
</evidence>
<dbReference type="InterPro" id="IPR000152">
    <property type="entry name" value="EGF-type_Asp/Asn_hydroxyl_site"/>
</dbReference>
<dbReference type="GO" id="GO:0016301">
    <property type="term" value="F:kinase activity"/>
    <property type="evidence" value="ECO:0007669"/>
    <property type="project" value="UniProtKB-KW"/>
</dbReference>
<dbReference type="PROSITE" id="PS00010">
    <property type="entry name" value="ASX_HYDROXYL"/>
    <property type="match status" value="1"/>
</dbReference>
<feature type="chain" id="PRO_5008900566" evidence="5">
    <location>
        <begin position="50"/>
        <end position="416"/>
    </location>
</feature>
<sequence length="416" mass="45230">LRRTKSHSVRKRAAGCMWCSTMGRAASVRMAVVVPLLLLLPSAAPRASGQALPGCPARCGVVDVPYPFGLKERCSRDDTFLLACNDTTQPPALLRGNIDIQEIALAQGLLRVTLYIGSDCYDEQGQNRTQVQMSTNVTGSPFSISADHNKFTTVGCDTLAYFVASDQDGYPYAGGCASICRRLSSVINGTCSGIGCCETAIPRGLQYFEADIQSFSNHTMVWGFNPCSYAFVADVERFTFFQDNISANYANKLVNLPAVFDWSIVGGACEAERRNRTSYACRSENSVCRPSNDGRGYLCGCSPGYQGNPYLTDGCQDINECHHLNTYPCYGNCINKNGSYECSCPPGTYGNATQQACTPNPTKSSGLPLSSKVILVHPWPDADLLNSYRCTSKDCCRSCRSTCLFAFICISSNHSW</sequence>
<feature type="non-terminal residue" evidence="7">
    <location>
        <position position="1"/>
    </location>
</feature>
<evidence type="ECO:0000256" key="2">
    <source>
        <dbReference type="ARBA" id="ARBA00022729"/>
    </source>
</evidence>
<protein>
    <submittedName>
        <fullName evidence="7">Wall-associated receptor kinase 2</fullName>
    </submittedName>
</protein>
<evidence type="ECO:0000256" key="1">
    <source>
        <dbReference type="ARBA" id="ARBA00004167"/>
    </source>
</evidence>
<dbReference type="EMBL" id="GDJX01008778">
    <property type="protein sequence ID" value="JAT59158.1"/>
    <property type="molecule type" value="Transcribed_RNA"/>
</dbReference>
<proteinExistence type="predicted"/>
<dbReference type="FunFam" id="2.10.25.10:FF:000355">
    <property type="entry name" value="Wall-associated receptor kinase 3"/>
    <property type="match status" value="1"/>
</dbReference>
<evidence type="ECO:0000256" key="5">
    <source>
        <dbReference type="SAM" id="SignalP"/>
    </source>
</evidence>
<comment type="subcellular location">
    <subcellularLocation>
        <location evidence="1">Membrane</location>
        <topology evidence="1">Single-pass membrane protein</topology>
    </subcellularLocation>
</comment>
<dbReference type="CDD" id="cd00054">
    <property type="entry name" value="EGF_CA"/>
    <property type="match status" value="1"/>
</dbReference>
<dbReference type="GO" id="GO:0016020">
    <property type="term" value="C:membrane"/>
    <property type="evidence" value="ECO:0007669"/>
    <property type="project" value="UniProtKB-SubCell"/>
</dbReference>
<keyword evidence="2 5" id="KW-0732">Signal</keyword>
<keyword evidence="7" id="KW-0808">Transferase</keyword>
<keyword evidence="3" id="KW-1015">Disulfide bond</keyword>
<dbReference type="InterPro" id="IPR001881">
    <property type="entry name" value="EGF-like_Ca-bd_dom"/>
</dbReference>
<gene>
    <name evidence="7" type="primary">WAK2_1</name>
    <name evidence="7" type="ORF">g.123222</name>
</gene>
<dbReference type="SMART" id="SM00179">
    <property type="entry name" value="EGF_CA"/>
    <property type="match status" value="1"/>
</dbReference>
<dbReference type="GO" id="GO:0005509">
    <property type="term" value="F:calcium ion binding"/>
    <property type="evidence" value="ECO:0007669"/>
    <property type="project" value="InterPro"/>
</dbReference>
<dbReference type="SUPFAM" id="SSF57196">
    <property type="entry name" value="EGF/Laminin"/>
    <property type="match status" value="1"/>
</dbReference>
<feature type="domain" description="EGF-like" evidence="6">
    <location>
        <begin position="317"/>
        <end position="354"/>
    </location>
</feature>
<comment type="caution">
    <text evidence="4">Lacks conserved residue(s) required for the propagation of feature annotation.</text>
</comment>
<dbReference type="Pfam" id="PF13947">
    <property type="entry name" value="GUB_WAK_bind"/>
    <property type="match status" value="1"/>
</dbReference>
<dbReference type="PANTHER" id="PTHR33491">
    <property type="entry name" value="OSJNBA0016N04.9 PROTEIN"/>
    <property type="match status" value="1"/>
</dbReference>